<accession>A0ABR2GC48</accession>
<sequence>MTRQIQPLNLLPLSWGKTICVGRGSAPKIIEVMLQRPYSVRGLESFQFRDQEIGSICKKNACSDKGLG</sequence>
<organism evidence="1 2">
    <name type="scientific">Hibiscus sabdariffa</name>
    <name type="common">roselle</name>
    <dbReference type="NCBI Taxonomy" id="183260"/>
    <lineage>
        <taxon>Eukaryota</taxon>
        <taxon>Viridiplantae</taxon>
        <taxon>Streptophyta</taxon>
        <taxon>Embryophyta</taxon>
        <taxon>Tracheophyta</taxon>
        <taxon>Spermatophyta</taxon>
        <taxon>Magnoliopsida</taxon>
        <taxon>eudicotyledons</taxon>
        <taxon>Gunneridae</taxon>
        <taxon>Pentapetalae</taxon>
        <taxon>rosids</taxon>
        <taxon>malvids</taxon>
        <taxon>Malvales</taxon>
        <taxon>Malvaceae</taxon>
        <taxon>Malvoideae</taxon>
        <taxon>Hibiscus</taxon>
    </lineage>
</organism>
<dbReference type="Proteomes" id="UP001472677">
    <property type="component" value="Unassembled WGS sequence"/>
</dbReference>
<evidence type="ECO:0000313" key="1">
    <source>
        <dbReference type="EMBL" id="KAK8600474.1"/>
    </source>
</evidence>
<name>A0ABR2GC48_9ROSI</name>
<reference evidence="1 2" key="1">
    <citation type="journal article" date="2024" name="G3 (Bethesda)">
        <title>Genome assembly of Hibiscus sabdariffa L. provides insights into metabolisms of medicinal natural products.</title>
        <authorList>
            <person name="Kim T."/>
        </authorList>
    </citation>
    <scope>NUCLEOTIDE SEQUENCE [LARGE SCALE GENOMIC DNA]</scope>
    <source>
        <strain evidence="1">TK-2024</strain>
        <tissue evidence="1">Old leaves</tissue>
    </source>
</reference>
<gene>
    <name evidence="1" type="ORF">V6N12_050328</name>
</gene>
<protein>
    <submittedName>
        <fullName evidence="1">Uncharacterized protein</fullName>
    </submittedName>
</protein>
<dbReference type="EMBL" id="JBBPBM010000001">
    <property type="protein sequence ID" value="KAK8600474.1"/>
    <property type="molecule type" value="Genomic_DNA"/>
</dbReference>
<keyword evidence="2" id="KW-1185">Reference proteome</keyword>
<proteinExistence type="predicted"/>
<comment type="caution">
    <text evidence="1">The sequence shown here is derived from an EMBL/GenBank/DDBJ whole genome shotgun (WGS) entry which is preliminary data.</text>
</comment>
<evidence type="ECO:0000313" key="2">
    <source>
        <dbReference type="Proteomes" id="UP001472677"/>
    </source>
</evidence>